<evidence type="ECO:0000313" key="2">
    <source>
        <dbReference type="Proteomes" id="UP000242590"/>
    </source>
</evidence>
<accession>A0A1T1D697</accession>
<proteinExistence type="predicted"/>
<evidence type="ECO:0000313" key="1">
    <source>
        <dbReference type="EMBL" id="OOV36320.1"/>
    </source>
</evidence>
<reference evidence="1 2" key="1">
    <citation type="submission" date="2017-02" db="EMBL/GenBank/DDBJ databases">
        <title>Draft Genome Sequences of 'Candidatus Synechococcus spongiarum', Cyanobacterial Symbionts of the Mediterranean Sponge Aplysina aerophoba from two locations.</title>
        <authorList>
            <person name="Slaby B.M."/>
            <person name="Hentschel U."/>
        </authorList>
    </citation>
    <scope>NUCLEOTIDE SEQUENCE [LARGE SCALE GENOMIC DNA]</scope>
    <source>
        <strain evidence="1">LMB bulk15N</strain>
    </source>
</reference>
<dbReference type="EMBL" id="MWLE01000018">
    <property type="protein sequence ID" value="OOV36320.1"/>
    <property type="molecule type" value="Genomic_DNA"/>
</dbReference>
<sequence length="121" mass="13638">MNRNATFLVPLGVVLETGNHVAQLGDRNKRRKHAEAFRDRMSEALAGDPSWGLILLRDGKHEQQLHSWLNGFPASATRGIGLVDLSIIREWKVAGKQHPLSRVRIWSLDKNHLAGYERKPG</sequence>
<protein>
    <submittedName>
        <fullName evidence="1">Uncharacterized protein</fullName>
    </submittedName>
</protein>
<dbReference type="AlphaFoldDB" id="A0A1T1D697"/>
<dbReference type="Proteomes" id="UP000242590">
    <property type="component" value="Unassembled WGS sequence"/>
</dbReference>
<gene>
    <name evidence="1" type="ORF">BV53_01170</name>
</gene>
<name>A0A1T1D697_9SYNE</name>
<comment type="caution">
    <text evidence="1">The sequence shown here is derived from an EMBL/GenBank/DDBJ whole genome shotgun (WGS) entry which is preliminary data.</text>
</comment>
<organism evidence="1 2">
    <name type="scientific">Candidatus Synechococcus spongiarum LMB bulk15N</name>
    <dbReference type="NCBI Taxonomy" id="1943583"/>
    <lineage>
        <taxon>Bacteria</taxon>
        <taxon>Bacillati</taxon>
        <taxon>Cyanobacteriota</taxon>
        <taxon>Cyanophyceae</taxon>
        <taxon>Synechococcales</taxon>
        <taxon>Synechococcaceae</taxon>
        <taxon>Synechococcus</taxon>
    </lineage>
</organism>